<sequence>MNFYEKLLSYKALNKLSWKDIGDIIGKEQATIRIAVRRESLSDLEIREIEEKFFKEQNSNIDKIKSSTSNYAKFIKVGKHKITIDDFVSALINNTTLIEDHPSYIILKDSIKEKAKRDYLEELYKKQQDSSN</sequence>
<dbReference type="Proteomes" id="UP001596043">
    <property type="component" value="Unassembled WGS sequence"/>
</dbReference>
<evidence type="ECO:0000313" key="2">
    <source>
        <dbReference type="Proteomes" id="UP001596043"/>
    </source>
</evidence>
<keyword evidence="2" id="KW-1185">Reference proteome</keyword>
<comment type="caution">
    <text evidence="1">The sequence shown here is derived from an EMBL/GenBank/DDBJ whole genome shotgun (WGS) entry which is preliminary data.</text>
</comment>
<proteinExistence type="predicted"/>
<gene>
    <name evidence="1" type="ORF">ACFO3O_22365</name>
</gene>
<accession>A0ABV9I4L7</accession>
<reference evidence="2" key="1">
    <citation type="journal article" date="2019" name="Int. J. Syst. Evol. Microbiol.">
        <title>The Global Catalogue of Microorganisms (GCM) 10K type strain sequencing project: providing services to taxonomists for standard genome sequencing and annotation.</title>
        <authorList>
            <consortium name="The Broad Institute Genomics Platform"/>
            <consortium name="The Broad Institute Genome Sequencing Center for Infectious Disease"/>
            <person name="Wu L."/>
            <person name="Ma J."/>
        </authorList>
    </citation>
    <scope>NUCLEOTIDE SEQUENCE [LARGE SCALE GENOMIC DNA]</scope>
    <source>
        <strain evidence="2">YJ-61-S</strain>
    </source>
</reference>
<dbReference type="EMBL" id="JBHSFV010000030">
    <property type="protein sequence ID" value="MFC4636666.1"/>
    <property type="molecule type" value="Genomic_DNA"/>
</dbReference>
<protein>
    <submittedName>
        <fullName evidence="1">Uncharacterized protein</fullName>
    </submittedName>
</protein>
<dbReference type="RefSeq" id="WP_379983047.1">
    <property type="nucleotide sequence ID" value="NZ_JBHSFV010000030.1"/>
</dbReference>
<evidence type="ECO:0000313" key="1">
    <source>
        <dbReference type="EMBL" id="MFC4636666.1"/>
    </source>
</evidence>
<name>A0ABV9I4L7_9FLAO</name>
<organism evidence="1 2">
    <name type="scientific">Dokdonia ponticola</name>
    <dbReference type="NCBI Taxonomy" id="2041041"/>
    <lineage>
        <taxon>Bacteria</taxon>
        <taxon>Pseudomonadati</taxon>
        <taxon>Bacteroidota</taxon>
        <taxon>Flavobacteriia</taxon>
        <taxon>Flavobacteriales</taxon>
        <taxon>Flavobacteriaceae</taxon>
        <taxon>Dokdonia</taxon>
    </lineage>
</organism>